<dbReference type="CDD" id="cd00519">
    <property type="entry name" value="Lipase_3"/>
    <property type="match status" value="1"/>
</dbReference>
<proteinExistence type="predicted"/>
<dbReference type="VEuPathDB" id="FungiDB:FUN_005312"/>
<dbReference type="VEuPathDB" id="FungiDB:RhiirA1_476756"/>
<dbReference type="PANTHER" id="PTHR45856:SF25">
    <property type="entry name" value="FUNGAL LIPASE-LIKE DOMAIN-CONTAINING PROTEIN"/>
    <property type="match status" value="1"/>
</dbReference>
<evidence type="ECO:0000259" key="1">
    <source>
        <dbReference type="Pfam" id="PF01764"/>
    </source>
</evidence>
<dbReference type="VEuPathDB" id="FungiDB:RhiirFUN_004978"/>
<dbReference type="GO" id="GO:0006629">
    <property type="term" value="P:lipid metabolic process"/>
    <property type="evidence" value="ECO:0007669"/>
    <property type="project" value="InterPro"/>
</dbReference>
<dbReference type="PANTHER" id="PTHR45856">
    <property type="entry name" value="ALPHA/BETA-HYDROLASES SUPERFAMILY PROTEIN"/>
    <property type="match status" value="1"/>
</dbReference>
<dbReference type="Proteomes" id="UP000232722">
    <property type="component" value="Unassembled WGS sequence"/>
</dbReference>
<keyword evidence="2" id="KW-0378">Hydrolase</keyword>
<organism evidence="2 3">
    <name type="scientific">Rhizophagus irregularis</name>
    <dbReference type="NCBI Taxonomy" id="588596"/>
    <lineage>
        <taxon>Eukaryota</taxon>
        <taxon>Fungi</taxon>
        <taxon>Fungi incertae sedis</taxon>
        <taxon>Mucoromycota</taxon>
        <taxon>Glomeromycotina</taxon>
        <taxon>Glomeromycetes</taxon>
        <taxon>Glomerales</taxon>
        <taxon>Glomeraceae</taxon>
        <taxon>Rhizophagus</taxon>
    </lineage>
</organism>
<dbReference type="InterPro" id="IPR051218">
    <property type="entry name" value="Sec_MonoDiacylglyc_Lipase"/>
</dbReference>
<dbReference type="InterPro" id="IPR029058">
    <property type="entry name" value="AB_hydrolase_fold"/>
</dbReference>
<dbReference type="GO" id="GO:0016787">
    <property type="term" value="F:hydrolase activity"/>
    <property type="evidence" value="ECO:0007669"/>
    <property type="project" value="UniProtKB-KW"/>
</dbReference>
<dbReference type="Gene3D" id="3.40.50.1820">
    <property type="entry name" value="alpha/beta hydrolase"/>
    <property type="match status" value="1"/>
</dbReference>
<reference evidence="2 3" key="1">
    <citation type="submission" date="2016-04" db="EMBL/GenBank/DDBJ databases">
        <title>Genome analyses suggest a sexual origin of heterokaryosis in a supposedly ancient asexual fungus.</title>
        <authorList>
            <person name="Ropars J."/>
            <person name="Sedzielewska K."/>
            <person name="Noel J."/>
            <person name="Charron P."/>
            <person name="Farinelli L."/>
            <person name="Marton T."/>
            <person name="Kruger M."/>
            <person name="Pelin A."/>
            <person name="Brachmann A."/>
            <person name="Corradi N."/>
        </authorList>
    </citation>
    <scope>NUCLEOTIDE SEQUENCE [LARGE SCALE GENOMIC DNA]</scope>
    <source>
        <strain evidence="2 3">A5</strain>
    </source>
</reference>
<gene>
    <name evidence="2" type="ORF">RhiirA5_417895</name>
</gene>
<dbReference type="InterPro" id="IPR002921">
    <property type="entry name" value="Fungal_lipase-type"/>
</dbReference>
<evidence type="ECO:0000313" key="2">
    <source>
        <dbReference type="EMBL" id="PKC07693.1"/>
    </source>
</evidence>
<protein>
    <submittedName>
        <fullName evidence="2">Alpha/beta-hydrolase</fullName>
    </submittedName>
</protein>
<feature type="domain" description="Fungal lipase-type" evidence="1">
    <location>
        <begin position="123"/>
        <end position="258"/>
    </location>
</feature>
<name>A0A2N0PLI5_9GLOM</name>
<comment type="caution">
    <text evidence="2">The sequence shown here is derived from an EMBL/GenBank/DDBJ whole genome shotgun (WGS) entry which is preliminary data.</text>
</comment>
<evidence type="ECO:0000313" key="3">
    <source>
        <dbReference type="Proteomes" id="UP000232722"/>
    </source>
</evidence>
<dbReference type="SUPFAM" id="SSF53474">
    <property type="entry name" value="alpha/beta-Hydrolases"/>
    <property type="match status" value="1"/>
</dbReference>
<dbReference type="Pfam" id="PF01764">
    <property type="entry name" value="Lipase_3"/>
    <property type="match status" value="1"/>
</dbReference>
<accession>A0A2N0PLI5</accession>
<reference evidence="2 3" key="2">
    <citation type="submission" date="2017-09" db="EMBL/GenBank/DDBJ databases">
        <title>Extensive intraspecific genome diversity in a model arbuscular mycorrhizal fungus.</title>
        <authorList>
            <person name="Chen E.C."/>
            <person name="Morin E."/>
            <person name="Beaudet D."/>
            <person name="Noel J."/>
            <person name="Ndikumana S."/>
            <person name="Charron P."/>
            <person name="St-Onge C."/>
            <person name="Giorgi J."/>
            <person name="Grigoriev I.V."/>
            <person name="Roux C."/>
            <person name="Martin F.M."/>
            <person name="Corradi N."/>
        </authorList>
    </citation>
    <scope>NUCLEOTIDE SEQUENCE [LARGE SCALE GENOMIC DNA]</scope>
    <source>
        <strain evidence="2 3">A5</strain>
    </source>
</reference>
<sequence>MQQQIISSSCKATPTKYTHNSFSHLLQHTLSFKLISLISLIFLSVLIEAAPVPNTLGSITSIPNLISFANYAAAAYVKVPLQNWDCGEVCLATKGTQLVKDFNNPRLNTRGYIAKDPEKKLIVVAFRGTVPGSIKNYISDFIIYHDAWEGSPGLVHHGFLNAWEQIQPQVTDDLLKLIRENPDFSVGFTGHSLGAALTTFAALDAMHKAPELAKNEKMFISTFGQPRVGDEKFAKFVDENIKAVRTIVRGDPITRLPPTWPIPFIGSYRHFGEELYINNPDQDPAAFIECRAEDPQCSESVSLGQLSLKYHSGPYYGVNMRDANRGPNDEDDENYDYSADPYFNYDPNYNYGGAMGVNGIDGAKGVNGTKEVNATKEVNGTKGVNGVDRAKGYR</sequence>
<dbReference type="AlphaFoldDB" id="A0A2N0PLI5"/>
<dbReference type="EMBL" id="LLXJ01000616">
    <property type="protein sequence ID" value="PKC07693.1"/>
    <property type="molecule type" value="Genomic_DNA"/>
</dbReference>